<dbReference type="PANTHER" id="PTHR34460">
    <property type="entry name" value="VITELLOGENIN-LIKE PROTEIN"/>
    <property type="match status" value="1"/>
</dbReference>
<dbReference type="EMBL" id="JACMSC010000017">
    <property type="protein sequence ID" value="KAG6479544.1"/>
    <property type="molecule type" value="Genomic_DNA"/>
</dbReference>
<feature type="region of interest" description="Disordered" evidence="1">
    <location>
        <begin position="384"/>
        <end position="406"/>
    </location>
</feature>
<reference evidence="2 3" key="1">
    <citation type="submission" date="2020-08" db="EMBL/GenBank/DDBJ databases">
        <title>Plant Genome Project.</title>
        <authorList>
            <person name="Zhang R.-G."/>
        </authorList>
    </citation>
    <scope>NUCLEOTIDE SEQUENCE [LARGE SCALE GENOMIC DNA]</scope>
    <source>
        <tissue evidence="2">Rhizome</tissue>
    </source>
</reference>
<accession>A0A8J5F5T9</accession>
<feature type="compositionally biased region" description="Low complexity" evidence="1">
    <location>
        <begin position="396"/>
        <end position="406"/>
    </location>
</feature>
<organism evidence="2 3">
    <name type="scientific">Zingiber officinale</name>
    <name type="common">Ginger</name>
    <name type="synonym">Amomum zingiber</name>
    <dbReference type="NCBI Taxonomy" id="94328"/>
    <lineage>
        <taxon>Eukaryota</taxon>
        <taxon>Viridiplantae</taxon>
        <taxon>Streptophyta</taxon>
        <taxon>Embryophyta</taxon>
        <taxon>Tracheophyta</taxon>
        <taxon>Spermatophyta</taxon>
        <taxon>Magnoliopsida</taxon>
        <taxon>Liliopsida</taxon>
        <taxon>Zingiberales</taxon>
        <taxon>Zingiberaceae</taxon>
        <taxon>Zingiber</taxon>
    </lineage>
</organism>
<evidence type="ECO:0000313" key="2">
    <source>
        <dbReference type="EMBL" id="KAG6479544.1"/>
    </source>
</evidence>
<evidence type="ECO:0000256" key="1">
    <source>
        <dbReference type="SAM" id="MobiDB-lite"/>
    </source>
</evidence>
<gene>
    <name evidence="2" type="ORF">ZIOFF_063010</name>
</gene>
<feature type="compositionally biased region" description="Low complexity" evidence="1">
    <location>
        <begin position="325"/>
        <end position="340"/>
    </location>
</feature>
<dbReference type="AlphaFoldDB" id="A0A8J5F5T9"/>
<keyword evidence="3" id="KW-1185">Reference proteome</keyword>
<feature type="region of interest" description="Disordered" evidence="1">
    <location>
        <begin position="325"/>
        <end position="368"/>
    </location>
</feature>
<dbReference type="Proteomes" id="UP000734854">
    <property type="component" value="Unassembled WGS sequence"/>
</dbReference>
<proteinExistence type="predicted"/>
<dbReference type="PANTHER" id="PTHR34460:SF2">
    <property type="entry name" value="OS04G0405500 PROTEIN"/>
    <property type="match status" value="1"/>
</dbReference>
<comment type="caution">
    <text evidence="2">The sequence shown here is derived from an EMBL/GenBank/DDBJ whole genome shotgun (WGS) entry which is preliminary data.</text>
</comment>
<protein>
    <submittedName>
        <fullName evidence="2">Uncharacterized protein</fullName>
    </submittedName>
</protein>
<evidence type="ECO:0000313" key="3">
    <source>
        <dbReference type="Proteomes" id="UP000734854"/>
    </source>
</evidence>
<sequence>MRSEADWLASDQAQTDKEPQPFTISLLKLRRASCGAVASEWASSRRAAHQVPPAVLMSRLRASGQSYCWLMQSYVWLALAPRATAIPAQLPKLGTIIDPPCELYPPICPPSAPLFPSLSPRVCEARLRRRRTVGGATMGEKAAVGAVDDVGDGMQCVDHPYRSNPGGVCAFCLQEKLGRLVSSSKTTPFLSLQRPPSSSSSPTSFRSDVGGCSVAAGHVSGCSRDAAATRRVTKFPFLAAGHSKIKKSGGGGSSGKKLVVSGVTTRSVASVAVLNRSKSVAPRTTGSSLAQIGVGCGRSNGEAAAAAVADSPRKKSFWSFLYHSSVSSTPTSSSAANANVNRRRSTSFSSGGVCDGDATKQMQQQPPSANVLDKLEGATAAPAQLVEGGGGGGESPSGSQASSSFGRKVARSRSVGCGSRSFSGDFLERISTGFGDCTLRRVESQREAKPKIALHIDNDCDQHRSRMKERVKCGGLFGGFGMTSAYWLSAAAAARDQDFDGNIRMSATASTSRAGVTPHGRTWSWGLVFASPMRAFRPHSSSRSAPATNFISSINATNKMVNSNGGKGSCRLDAHSDSDVMNSFIWKAKYHHRMCHGSSYLSSSFNSFKRVHLKTVDEQHSSGQEATHWYLAGADATVA</sequence>
<name>A0A8J5F5T9_ZINOF</name>